<gene>
    <name evidence="4" type="ORF">AAG747_20080</name>
</gene>
<dbReference type="InterPro" id="IPR006860">
    <property type="entry name" value="FecR"/>
</dbReference>
<dbReference type="PANTHER" id="PTHR30273">
    <property type="entry name" value="PERIPLASMIC SIGNAL SENSOR AND SIGMA FACTOR ACTIVATOR FECR-RELATED"/>
    <property type="match status" value="1"/>
</dbReference>
<comment type="caution">
    <text evidence="4">The sequence shown here is derived from an EMBL/GenBank/DDBJ whole genome shotgun (WGS) entry which is preliminary data.</text>
</comment>
<dbReference type="AlphaFoldDB" id="A0AAW9RZ90"/>
<evidence type="ECO:0000259" key="2">
    <source>
        <dbReference type="Pfam" id="PF04773"/>
    </source>
</evidence>
<dbReference type="GO" id="GO:0016989">
    <property type="term" value="F:sigma factor antagonist activity"/>
    <property type="evidence" value="ECO:0007669"/>
    <property type="project" value="TreeGrafter"/>
</dbReference>
<dbReference type="Pfam" id="PF04773">
    <property type="entry name" value="FecR"/>
    <property type="match status" value="1"/>
</dbReference>
<keyword evidence="5" id="KW-1185">Reference proteome</keyword>
<reference evidence="4 5" key="1">
    <citation type="submission" date="2024-04" db="EMBL/GenBank/DDBJ databases">
        <title>Novel genus in family Flammeovirgaceae.</title>
        <authorList>
            <person name="Nguyen T.H."/>
            <person name="Vuong T.Q."/>
            <person name="Le H."/>
            <person name="Kim S.-G."/>
        </authorList>
    </citation>
    <scope>NUCLEOTIDE SEQUENCE [LARGE SCALE GENOMIC DNA]</scope>
    <source>
        <strain evidence="4 5">JCM 23209</strain>
    </source>
</reference>
<dbReference type="PANTHER" id="PTHR30273:SF2">
    <property type="entry name" value="PROTEIN FECR"/>
    <property type="match status" value="1"/>
</dbReference>
<feature type="domain" description="FecR protein" evidence="2">
    <location>
        <begin position="196"/>
        <end position="283"/>
    </location>
</feature>
<proteinExistence type="predicted"/>
<dbReference type="InterPro" id="IPR012373">
    <property type="entry name" value="Ferrdict_sens_TM"/>
</dbReference>
<dbReference type="FunFam" id="2.60.120.1440:FF:000001">
    <property type="entry name" value="Putative anti-sigma factor"/>
    <property type="match status" value="1"/>
</dbReference>
<feature type="domain" description="Protein FecR C-terminal" evidence="3">
    <location>
        <begin position="328"/>
        <end position="397"/>
    </location>
</feature>
<dbReference type="Gene3D" id="2.60.120.1440">
    <property type="match status" value="1"/>
</dbReference>
<dbReference type="RefSeq" id="WP_346823008.1">
    <property type="nucleotide sequence ID" value="NZ_JBDKWZ010000012.1"/>
</dbReference>
<dbReference type="Pfam" id="PF16344">
    <property type="entry name" value="FecR_C"/>
    <property type="match status" value="1"/>
</dbReference>
<organism evidence="4 5">
    <name type="scientific">Rapidithrix thailandica</name>
    <dbReference type="NCBI Taxonomy" id="413964"/>
    <lineage>
        <taxon>Bacteria</taxon>
        <taxon>Pseudomonadati</taxon>
        <taxon>Bacteroidota</taxon>
        <taxon>Cytophagia</taxon>
        <taxon>Cytophagales</taxon>
        <taxon>Flammeovirgaceae</taxon>
        <taxon>Rapidithrix</taxon>
    </lineage>
</organism>
<name>A0AAW9RZ90_9BACT</name>
<evidence type="ECO:0000313" key="4">
    <source>
        <dbReference type="EMBL" id="MEN7550229.1"/>
    </source>
</evidence>
<evidence type="ECO:0000259" key="3">
    <source>
        <dbReference type="Pfam" id="PF16344"/>
    </source>
</evidence>
<keyword evidence="1" id="KW-1133">Transmembrane helix</keyword>
<keyword evidence="1" id="KW-0812">Transmembrane</keyword>
<dbReference type="Gene3D" id="3.55.50.30">
    <property type="match status" value="1"/>
</dbReference>
<keyword evidence="1" id="KW-0472">Membrane</keyword>
<dbReference type="Proteomes" id="UP001403385">
    <property type="component" value="Unassembled WGS sequence"/>
</dbReference>
<protein>
    <submittedName>
        <fullName evidence="4">FecR domain-containing protein</fullName>
    </submittedName>
</protein>
<dbReference type="EMBL" id="JBDKWZ010000012">
    <property type="protein sequence ID" value="MEN7550229.1"/>
    <property type="molecule type" value="Genomic_DNA"/>
</dbReference>
<accession>A0AAW9RZ90</accession>
<evidence type="ECO:0000256" key="1">
    <source>
        <dbReference type="SAM" id="Phobius"/>
    </source>
</evidence>
<dbReference type="InterPro" id="IPR032508">
    <property type="entry name" value="FecR_C"/>
</dbReference>
<feature type="transmembrane region" description="Helical" evidence="1">
    <location>
        <begin position="93"/>
        <end position="110"/>
    </location>
</feature>
<evidence type="ECO:0000313" key="5">
    <source>
        <dbReference type="Proteomes" id="UP001403385"/>
    </source>
</evidence>
<sequence length="408" mass="46620">MREKDTDILPSLFAKYLMDTLSEEEEQTLKHWLEIDAYQQLFEQVKDKKNLESRQHFLDKVDVNADWLQVQTQLTKKVKETKTGKVQRLYAQWIKYVAVLFLIALGTYVGKRLWTEKKAATMITALGDVQPGSKQAVLILPNGERVNLENTDQQIVQHNGVKAINKNNQLTYESVEEGSSSGTVEVSYNTLFVPIGGEYQLQLPDGTKVWLNSASTLKYPTRFVGEKRMVELEGEAYFEVVKDHKQFVVNTREVDVAVLGTSFNVSAYANDREVATTLVEGHVAMSSNMLGGRVDLLPGKRGVYNRAQKSIEVHEVDTDIYTSWKDGKFYFEREKLGNIITKLGRWYRFEAKYMDSAIKNKTFTGVVLKKHSLGYLLNIIESTTNVTFEMRDQQLIISSKKTLKKSEK</sequence>